<evidence type="ECO:0000313" key="3">
    <source>
        <dbReference type="Proteomes" id="UP000594220"/>
    </source>
</evidence>
<name>A0A7M4ER75_CROPO</name>
<dbReference type="AlphaFoldDB" id="A0A7M4ER75"/>
<keyword evidence="1" id="KW-0732">Signal</keyword>
<feature type="chain" id="PRO_5029813410" evidence="1">
    <location>
        <begin position="20"/>
        <end position="121"/>
    </location>
</feature>
<proteinExistence type="predicted"/>
<feature type="signal peptide" evidence="1">
    <location>
        <begin position="1"/>
        <end position="19"/>
    </location>
</feature>
<evidence type="ECO:0000313" key="2">
    <source>
        <dbReference type="Ensembl" id="ENSCPRP00005013398.1"/>
    </source>
</evidence>
<dbReference type="Proteomes" id="UP000594220">
    <property type="component" value="Unplaced"/>
</dbReference>
<evidence type="ECO:0000256" key="1">
    <source>
        <dbReference type="SAM" id="SignalP"/>
    </source>
</evidence>
<protein>
    <submittedName>
        <fullName evidence="2">Uncharacterized protein</fullName>
    </submittedName>
</protein>
<accession>A0A7M4ER75</accession>
<dbReference type="Ensembl" id="ENSCPRT00005015737.1">
    <property type="protein sequence ID" value="ENSCPRP00005013398.1"/>
    <property type="gene ID" value="ENSCPRG00005009475.1"/>
</dbReference>
<organism evidence="2 3">
    <name type="scientific">Crocodylus porosus</name>
    <name type="common">Saltwater crocodile</name>
    <name type="synonym">Estuarine crocodile</name>
    <dbReference type="NCBI Taxonomy" id="8502"/>
    <lineage>
        <taxon>Eukaryota</taxon>
        <taxon>Metazoa</taxon>
        <taxon>Chordata</taxon>
        <taxon>Craniata</taxon>
        <taxon>Vertebrata</taxon>
        <taxon>Euteleostomi</taxon>
        <taxon>Archelosauria</taxon>
        <taxon>Archosauria</taxon>
        <taxon>Crocodylia</taxon>
        <taxon>Longirostres</taxon>
        <taxon>Crocodylidae</taxon>
        <taxon>Crocodylus</taxon>
    </lineage>
</organism>
<reference evidence="2" key="2">
    <citation type="submission" date="2025-09" db="UniProtKB">
        <authorList>
            <consortium name="Ensembl"/>
        </authorList>
    </citation>
    <scope>IDENTIFICATION</scope>
</reference>
<sequence length="121" mass="13178">ALSWILPPFFILQQSQALAQTPPLLSPTPQMTPRLRRGCGWGTLASLPAPGRWSKASSLGFPPPCTRQHPARDLVLVQGVGSPHKTAQRLRKGNGWGTPICTNLPDALHLPIKPPLIRWVS</sequence>
<reference evidence="2" key="1">
    <citation type="submission" date="2025-08" db="UniProtKB">
        <authorList>
            <consortium name="Ensembl"/>
        </authorList>
    </citation>
    <scope>IDENTIFICATION</scope>
</reference>
<keyword evidence="3" id="KW-1185">Reference proteome</keyword>